<name>K7WN60_AGRTU</name>
<reference evidence="1" key="1">
    <citation type="journal article" date="2014" name="J. Bacteriol.">
        <title>Quorum-dependent mannopine-inducible conjugative transfer of an Agrobacterium opine-catabolic plasmid.</title>
        <authorList>
            <person name="Wetzel M.E."/>
            <person name="Kim K.S."/>
            <person name="Miller M."/>
            <person name="Olsen G.J."/>
            <person name="Farrand S.K."/>
        </authorList>
    </citation>
    <scope>NUCLEOTIDE SEQUENCE</scope>
    <source>
        <strain evidence="1">F64/95</strain>
        <plasmid evidence="1">pAoF64/95</plasmid>
    </source>
</reference>
<evidence type="ECO:0000313" key="1">
    <source>
        <dbReference type="EMBL" id="AFX65635.1"/>
    </source>
</evidence>
<proteinExistence type="predicted"/>
<keyword evidence="1" id="KW-0614">Plasmid</keyword>
<geneLocation type="plasmid" evidence="1">
    <name>pAoF64/95</name>
</geneLocation>
<accession>K7WN60</accession>
<organism evidence="1">
    <name type="scientific">Agrobacterium tumefaciens</name>
    <dbReference type="NCBI Taxonomy" id="358"/>
    <lineage>
        <taxon>Bacteria</taxon>
        <taxon>Pseudomonadati</taxon>
        <taxon>Pseudomonadota</taxon>
        <taxon>Alphaproteobacteria</taxon>
        <taxon>Hyphomicrobiales</taxon>
        <taxon>Rhizobiaceae</taxon>
        <taxon>Rhizobium/Agrobacterium group</taxon>
        <taxon>Agrobacterium</taxon>
        <taxon>Agrobacterium tumefaciens complex</taxon>
    </lineage>
</organism>
<dbReference type="AlphaFoldDB" id="K7WN60"/>
<dbReference type="EMBL" id="JX683454">
    <property type="protein sequence ID" value="AFX65635.1"/>
    <property type="molecule type" value="Genomic_DNA"/>
</dbReference>
<sequence length="70" mass="7929">MGFLLGHRPPFGDDPATAIAARYQKNLDLTVTEITRTETKGCILVDSPSRSQLFGNFTEPRERRTFFLIN</sequence>
<protein>
    <submittedName>
        <fullName evidence="1">Uncharacterized protein</fullName>
    </submittedName>
</protein>